<proteinExistence type="predicted"/>
<protein>
    <submittedName>
        <fullName evidence="1">Uncharacterized protein</fullName>
    </submittedName>
</protein>
<evidence type="ECO:0000313" key="1">
    <source>
        <dbReference type="EMBL" id="MXQ79244.1"/>
    </source>
</evidence>
<evidence type="ECO:0000313" key="2">
    <source>
        <dbReference type="Proteomes" id="UP000322234"/>
    </source>
</evidence>
<dbReference type="Proteomes" id="UP000322234">
    <property type="component" value="Unassembled WGS sequence"/>
</dbReference>
<dbReference type="EMBL" id="VBQZ03000001">
    <property type="protein sequence ID" value="MXQ79244.1"/>
    <property type="molecule type" value="Genomic_DNA"/>
</dbReference>
<organism evidence="1 2">
    <name type="scientific">Bos mutus</name>
    <name type="common">wild yak</name>
    <dbReference type="NCBI Taxonomy" id="72004"/>
    <lineage>
        <taxon>Eukaryota</taxon>
        <taxon>Metazoa</taxon>
        <taxon>Chordata</taxon>
        <taxon>Craniata</taxon>
        <taxon>Vertebrata</taxon>
        <taxon>Euteleostomi</taxon>
        <taxon>Mammalia</taxon>
        <taxon>Eutheria</taxon>
        <taxon>Laurasiatheria</taxon>
        <taxon>Artiodactyla</taxon>
        <taxon>Ruminantia</taxon>
        <taxon>Pecora</taxon>
        <taxon>Bovidae</taxon>
        <taxon>Bovinae</taxon>
        <taxon>Bos</taxon>
    </lineage>
</organism>
<name>A0A6B0QUG4_9CETA</name>
<sequence>MADLGFGVLARTRASGIQHKTFPVSEREKMKKAEFLGLAAKEMKGTRNEVNVNQMTSILANGAASRARNVSGPLGLDWEQCKFLGEKPRTVLAAACSQGE</sequence>
<keyword evidence="2" id="KW-1185">Reference proteome</keyword>
<gene>
    <name evidence="1" type="ORF">E5288_WYG000264</name>
</gene>
<comment type="caution">
    <text evidence="1">The sequence shown here is derived from an EMBL/GenBank/DDBJ whole genome shotgun (WGS) entry which is preliminary data.</text>
</comment>
<reference evidence="1" key="1">
    <citation type="submission" date="2019-10" db="EMBL/GenBank/DDBJ databases">
        <title>The sequence and de novo assembly of the wild yak genome.</title>
        <authorList>
            <person name="Liu Y."/>
        </authorList>
    </citation>
    <scope>NUCLEOTIDE SEQUENCE [LARGE SCALE GENOMIC DNA]</scope>
    <source>
        <strain evidence="1">WY2019</strain>
    </source>
</reference>
<dbReference type="AlphaFoldDB" id="A0A6B0QUG4"/>
<accession>A0A6B0QUG4</accession>